<comment type="caution">
    <text evidence="1">The sequence shown here is derived from an EMBL/GenBank/DDBJ whole genome shotgun (WGS) entry which is preliminary data.</text>
</comment>
<proteinExistence type="predicted"/>
<sequence>MFSKLVQKPVPLRFELTGAATLAHLRGINSKREEMFAQLRGAQSWQGVSSILQEQGYSLISNDGEPFVVNFTTHQLFPLSDCGHSMLVFTERLGPYPTAHGPE</sequence>
<dbReference type="Proteomes" id="UP000566995">
    <property type="component" value="Unassembled WGS sequence"/>
</dbReference>
<protein>
    <submittedName>
        <fullName evidence="1">Uncharacterized protein</fullName>
    </submittedName>
</protein>
<dbReference type="RefSeq" id="WP_184598725.1">
    <property type="nucleotide sequence ID" value="NZ_JACHLI010000061.1"/>
</dbReference>
<evidence type="ECO:0000313" key="2">
    <source>
        <dbReference type="Proteomes" id="UP000566995"/>
    </source>
</evidence>
<accession>A0A7W7KTD1</accession>
<organism evidence="1 2">
    <name type="scientific">Pseudomonas nitroreducens</name>
    <dbReference type="NCBI Taxonomy" id="46680"/>
    <lineage>
        <taxon>Bacteria</taxon>
        <taxon>Pseudomonadati</taxon>
        <taxon>Pseudomonadota</taxon>
        <taxon>Gammaproteobacteria</taxon>
        <taxon>Pseudomonadales</taxon>
        <taxon>Pseudomonadaceae</taxon>
        <taxon>Pseudomonas</taxon>
    </lineage>
</organism>
<name>A0A7W7KTD1_PSENT</name>
<reference evidence="1 2" key="1">
    <citation type="submission" date="2020-08" db="EMBL/GenBank/DDBJ databases">
        <title>Functional genomics of gut bacteria from endangered species of beetles.</title>
        <authorList>
            <person name="Carlos-Shanley C."/>
        </authorList>
    </citation>
    <scope>NUCLEOTIDE SEQUENCE [LARGE SCALE GENOMIC DNA]</scope>
    <source>
        <strain evidence="1 2">S00179</strain>
    </source>
</reference>
<dbReference type="AlphaFoldDB" id="A0A7W7KTD1"/>
<evidence type="ECO:0000313" key="1">
    <source>
        <dbReference type="EMBL" id="MBB4868155.1"/>
    </source>
</evidence>
<gene>
    <name evidence="1" type="ORF">HNP46_007075</name>
</gene>
<dbReference type="EMBL" id="JACHLI010000061">
    <property type="protein sequence ID" value="MBB4868155.1"/>
    <property type="molecule type" value="Genomic_DNA"/>
</dbReference>